<accession>A0A378TGM8</accession>
<evidence type="ECO:0000313" key="2">
    <source>
        <dbReference type="EMBL" id="STZ59327.1"/>
    </source>
</evidence>
<dbReference type="RefSeq" id="WP_115278879.1">
    <property type="nucleotide sequence ID" value="NZ_AP022600.1"/>
</dbReference>
<dbReference type="AlphaFoldDB" id="A0A378TGM8"/>
<reference evidence="2 3" key="1">
    <citation type="submission" date="2018-06" db="EMBL/GenBank/DDBJ databases">
        <authorList>
            <consortium name="Pathogen Informatics"/>
            <person name="Doyle S."/>
        </authorList>
    </citation>
    <scope>NUCLEOTIDE SEQUENCE [LARGE SCALE GENOMIC DNA]</scope>
    <source>
        <strain evidence="2 3">NCTC10821</strain>
    </source>
</reference>
<evidence type="ECO:0000259" key="1">
    <source>
        <dbReference type="PROSITE" id="PS50801"/>
    </source>
</evidence>
<dbReference type="PROSITE" id="PS50801">
    <property type="entry name" value="STAS"/>
    <property type="match status" value="1"/>
</dbReference>
<dbReference type="SUPFAM" id="SSF52091">
    <property type="entry name" value="SpoIIaa-like"/>
    <property type="match status" value="1"/>
</dbReference>
<dbReference type="InterPro" id="IPR058548">
    <property type="entry name" value="MlaB-like_STAS"/>
</dbReference>
<proteinExistence type="predicted"/>
<dbReference type="InterPro" id="IPR002645">
    <property type="entry name" value="STAS_dom"/>
</dbReference>
<sequence length="291" mass="31294">MTRLHGAVDSAAGVVPFGHMGWGFRNRAEFLTRAGEYIADGLRQHQLVAYVGEATTEQLKAELLSMPQLTGLPGRNEIAVFSAADYYPFVPGTDVLDAEEAVRRYLATAEDAVARGYTGFRAVVDVTSVARTIVQRDALTRLEFQVDQQMAVLPFSALCAYNVAELGAAAAEVICLHPFVNAAAVGFQVFADPLAAISFVLTGELDASNRSAFAATLERIWPTSKGTTLHIDASGLTFIDHRSLMVLDNVARRHRQTAVLHTGALVPARLIELLDLTAVSVVAAPEREAGE</sequence>
<keyword evidence="3" id="KW-1185">Reference proteome</keyword>
<dbReference type="InterPro" id="IPR025847">
    <property type="entry name" value="MEDS_domain"/>
</dbReference>
<dbReference type="Pfam" id="PF13466">
    <property type="entry name" value="STAS_2"/>
    <property type="match status" value="1"/>
</dbReference>
<feature type="domain" description="STAS" evidence="1">
    <location>
        <begin position="199"/>
        <end position="266"/>
    </location>
</feature>
<name>A0A378TGM8_9MYCO</name>
<dbReference type="OrthoDB" id="5179750at2"/>
<gene>
    <name evidence="2" type="ORF">NCTC10821_02855</name>
</gene>
<dbReference type="Gene3D" id="3.30.750.24">
    <property type="entry name" value="STAS domain"/>
    <property type="match status" value="1"/>
</dbReference>
<organism evidence="2 3">
    <name type="scientific">Mycolicibacterium tokaiense</name>
    <dbReference type="NCBI Taxonomy" id="39695"/>
    <lineage>
        <taxon>Bacteria</taxon>
        <taxon>Bacillati</taxon>
        <taxon>Actinomycetota</taxon>
        <taxon>Actinomycetes</taxon>
        <taxon>Mycobacteriales</taxon>
        <taxon>Mycobacteriaceae</taxon>
        <taxon>Mycolicibacterium</taxon>
    </lineage>
</organism>
<dbReference type="EMBL" id="UGQT01000001">
    <property type="protein sequence ID" value="STZ59327.1"/>
    <property type="molecule type" value="Genomic_DNA"/>
</dbReference>
<evidence type="ECO:0000313" key="3">
    <source>
        <dbReference type="Proteomes" id="UP000254978"/>
    </source>
</evidence>
<dbReference type="InterPro" id="IPR036513">
    <property type="entry name" value="STAS_dom_sf"/>
</dbReference>
<protein>
    <submittedName>
        <fullName evidence="2">Anti-anti-sigma regulatory factor</fullName>
    </submittedName>
</protein>
<dbReference type="Pfam" id="PF14417">
    <property type="entry name" value="MEDS"/>
    <property type="match status" value="1"/>
</dbReference>
<dbReference type="Proteomes" id="UP000254978">
    <property type="component" value="Unassembled WGS sequence"/>
</dbReference>